<evidence type="ECO:0000256" key="1">
    <source>
        <dbReference type="PIRSR" id="PIRSR640198-1"/>
    </source>
</evidence>
<dbReference type="RefSeq" id="WP_256619700.1">
    <property type="nucleotide sequence ID" value="NZ_JANIBC010000008.1"/>
</dbReference>
<dbReference type="Pfam" id="PF13776">
    <property type="entry name" value="DUF4172"/>
    <property type="match status" value="1"/>
</dbReference>
<keyword evidence="2" id="KW-0067">ATP-binding</keyword>
<sequence length="367" mass="41370">MKWNWELDDWPNFSAPKADISSQERQFLENAGVIIGTAKHLSPGDQETITVSLMSMEALDTSSIEGETLDRESVQSSIQRALGLKASKSSHRPAEAGIAEMMVDLFRSIEAPLTDQKLFHWHETMFQGRSDIALGRYRKSQEPMQIISGPSYAPKVHFEAPPSTAVPREMKTFLKWFNETCPDGPNSLPTIKRAALAHLWFESIHPFEDGNGRLGRAISEKALAQGRTEPVVTSLAGTLLEHQKDYYRELQLTNHDLDVSRWVAWFADRVLEAQQTSLQHIEFLVSKTKLLDRLRGQLNPRQEKVLLRMFAEGPSGFKGGLSAKNYITITGTTTATTTRDLSDLVQKGALRREGERKATRYYLNLDQ</sequence>
<protein>
    <submittedName>
        <fullName evidence="4">DUF4172 domain-containing protein</fullName>
    </submittedName>
</protein>
<feature type="binding site" evidence="2">
    <location>
        <begin position="246"/>
        <end position="247"/>
    </location>
    <ligand>
        <name>ATP</name>
        <dbReference type="ChEBI" id="CHEBI:30616"/>
    </ligand>
</feature>
<dbReference type="PANTHER" id="PTHR13504:SF33">
    <property type="entry name" value="FIC FAMILY PROTEIN"/>
    <property type="match status" value="1"/>
</dbReference>
<dbReference type="InterPro" id="IPR040198">
    <property type="entry name" value="Fido_containing"/>
</dbReference>
<dbReference type="InterPro" id="IPR036388">
    <property type="entry name" value="WH-like_DNA-bd_sf"/>
</dbReference>
<dbReference type="InterPro" id="IPR036597">
    <property type="entry name" value="Fido-like_dom_sf"/>
</dbReference>
<feature type="active site" evidence="1">
    <location>
        <position position="205"/>
    </location>
</feature>
<feature type="binding site" evidence="2">
    <location>
        <position position="254"/>
    </location>
    <ligand>
        <name>ATP</name>
        <dbReference type="ChEBI" id="CHEBI:30616"/>
    </ligand>
</feature>
<organism evidence="4 5">
    <name type="scientific">Parvularcula maris</name>
    <dbReference type="NCBI Taxonomy" id="2965077"/>
    <lineage>
        <taxon>Bacteria</taxon>
        <taxon>Pseudomonadati</taxon>
        <taxon>Pseudomonadota</taxon>
        <taxon>Alphaproteobacteria</taxon>
        <taxon>Parvularculales</taxon>
        <taxon>Parvularculaceae</taxon>
        <taxon>Parvularcula</taxon>
    </lineage>
</organism>
<dbReference type="Proteomes" id="UP001142610">
    <property type="component" value="Unassembled WGS sequence"/>
</dbReference>
<dbReference type="InterPro" id="IPR025230">
    <property type="entry name" value="DUF4172"/>
</dbReference>
<dbReference type="InterPro" id="IPR003812">
    <property type="entry name" value="Fido"/>
</dbReference>
<proteinExistence type="predicted"/>
<comment type="caution">
    <text evidence="4">The sequence shown here is derived from an EMBL/GenBank/DDBJ whole genome shotgun (WGS) entry which is preliminary data.</text>
</comment>
<dbReference type="PROSITE" id="PS51459">
    <property type="entry name" value="FIDO"/>
    <property type="match status" value="1"/>
</dbReference>
<accession>A0A9X2LC39</accession>
<dbReference type="GO" id="GO:0005524">
    <property type="term" value="F:ATP binding"/>
    <property type="evidence" value="ECO:0007669"/>
    <property type="project" value="UniProtKB-KW"/>
</dbReference>
<dbReference type="PANTHER" id="PTHR13504">
    <property type="entry name" value="FIDO DOMAIN-CONTAINING PROTEIN DDB_G0283145"/>
    <property type="match status" value="1"/>
</dbReference>
<keyword evidence="5" id="KW-1185">Reference proteome</keyword>
<keyword evidence="2" id="KW-0547">Nucleotide-binding</keyword>
<dbReference type="Pfam" id="PF02661">
    <property type="entry name" value="Fic"/>
    <property type="match status" value="1"/>
</dbReference>
<evidence type="ECO:0000256" key="2">
    <source>
        <dbReference type="PIRSR" id="PIRSR640198-2"/>
    </source>
</evidence>
<feature type="domain" description="Fido" evidence="3">
    <location>
        <begin position="113"/>
        <end position="268"/>
    </location>
</feature>
<dbReference type="Gene3D" id="1.10.10.10">
    <property type="entry name" value="Winged helix-like DNA-binding domain superfamily/Winged helix DNA-binding domain"/>
    <property type="match status" value="1"/>
</dbReference>
<name>A0A9X2LC39_9PROT</name>
<evidence type="ECO:0000313" key="4">
    <source>
        <dbReference type="EMBL" id="MCQ8185812.1"/>
    </source>
</evidence>
<dbReference type="SUPFAM" id="SSF140931">
    <property type="entry name" value="Fic-like"/>
    <property type="match status" value="1"/>
</dbReference>
<dbReference type="AlphaFoldDB" id="A0A9X2LC39"/>
<reference evidence="4" key="1">
    <citation type="submission" date="2022-07" db="EMBL/GenBank/DDBJ databases">
        <title>Parvularcula maris sp. nov., an algicidal bacterium isolated from seawater.</title>
        <authorList>
            <person name="Li F."/>
        </authorList>
    </citation>
    <scope>NUCLEOTIDE SEQUENCE</scope>
    <source>
        <strain evidence="4">BGMRC 0090</strain>
    </source>
</reference>
<gene>
    <name evidence="4" type="ORF">NOG11_10445</name>
</gene>
<dbReference type="Gene3D" id="1.10.3290.10">
    <property type="entry name" value="Fido-like domain"/>
    <property type="match status" value="1"/>
</dbReference>
<dbReference type="EMBL" id="JANIBC010000008">
    <property type="protein sequence ID" value="MCQ8185812.1"/>
    <property type="molecule type" value="Genomic_DNA"/>
</dbReference>
<feature type="binding site" evidence="2">
    <location>
        <begin position="209"/>
        <end position="216"/>
    </location>
    <ligand>
        <name>ATP</name>
        <dbReference type="ChEBI" id="CHEBI:30616"/>
    </ligand>
</feature>
<evidence type="ECO:0000313" key="5">
    <source>
        <dbReference type="Proteomes" id="UP001142610"/>
    </source>
</evidence>
<evidence type="ECO:0000259" key="3">
    <source>
        <dbReference type="PROSITE" id="PS51459"/>
    </source>
</evidence>